<dbReference type="EMBL" id="RAXV01000050">
    <property type="protein sequence ID" value="RKG29231.1"/>
    <property type="molecule type" value="Genomic_DNA"/>
</dbReference>
<organism evidence="1 2">
    <name type="scientific">Acinetobacter tianfuensis</name>
    <dbReference type="NCBI Taxonomy" id="2419603"/>
    <lineage>
        <taxon>Bacteria</taxon>
        <taxon>Pseudomonadati</taxon>
        <taxon>Pseudomonadota</taxon>
        <taxon>Gammaproteobacteria</taxon>
        <taxon>Moraxellales</taxon>
        <taxon>Moraxellaceae</taxon>
        <taxon>Acinetobacter</taxon>
    </lineage>
</organism>
<comment type="caution">
    <text evidence="1">The sequence shown here is derived from an EMBL/GenBank/DDBJ whole genome shotgun (WGS) entry which is preliminary data.</text>
</comment>
<reference evidence="1 2" key="1">
    <citation type="submission" date="2018-09" db="EMBL/GenBank/DDBJ databases">
        <title>The draft genome of Acinetobacter spp. strains.</title>
        <authorList>
            <person name="Qin J."/>
            <person name="Feng Y."/>
            <person name="Zong Z."/>
        </authorList>
    </citation>
    <scope>NUCLEOTIDE SEQUENCE [LARGE SCALE GENOMIC DNA]</scope>
    <source>
        <strain evidence="1 2">WCHAc060012</strain>
    </source>
</reference>
<sequence length="125" mass="14267">MYALAANAYKNGLSAEADIHYQQAYLNLRQAYQRCIAFTSEEAFVFTDHKLEEFIALGTLFARTRGGAYLHKTTVEGLADGRTRITLFVPKQYRFAQQRFQQDIRRALGQDPACNIRSAAKQEKL</sequence>
<name>A0A3A8EK18_9GAMM</name>
<proteinExistence type="predicted"/>
<dbReference type="AlphaFoldDB" id="A0A3A8EK18"/>
<evidence type="ECO:0000313" key="1">
    <source>
        <dbReference type="EMBL" id="RKG29231.1"/>
    </source>
</evidence>
<accession>A0A3A8EK18</accession>
<keyword evidence="2" id="KW-1185">Reference proteome</keyword>
<protein>
    <submittedName>
        <fullName evidence="1">Uncharacterized protein</fullName>
    </submittedName>
</protein>
<gene>
    <name evidence="1" type="ORF">D7V32_15860</name>
</gene>
<dbReference type="Proteomes" id="UP000282388">
    <property type="component" value="Unassembled WGS sequence"/>
</dbReference>
<evidence type="ECO:0000313" key="2">
    <source>
        <dbReference type="Proteomes" id="UP000282388"/>
    </source>
</evidence>